<name>A0A4Y8R2I2_9MICO</name>
<proteinExistence type="predicted"/>
<dbReference type="AlphaFoldDB" id="A0A4Y8R2I2"/>
<protein>
    <submittedName>
        <fullName evidence="1">Uncharacterized protein</fullName>
    </submittedName>
</protein>
<dbReference type="Proteomes" id="UP000298003">
    <property type="component" value="Unassembled WGS sequence"/>
</dbReference>
<sequence length="234" mass="26611">MDNWERLSRYELTDAESSAAVQVLELLVPQAVGEWTRKPIRDGYRIASLNALAEIVQADVASLLANVDTFTYEGALWTSAEGTVRIAQAAAAAHSVPVLAWVHEDERSCRQHTKHGRPSTTGDKGDHTNPDWEFEYYLEHTRPVHELLRQWCGHRAVVFHERLVAAEREVHRLDELLARALGELRNSGAATSADVLGEEHERDRVTPYNVRPLVERPLTPVEIPVRVVYRRAWW</sequence>
<organism evidence="1 2">
    <name type="scientific">Cellulosimicrobium funkei</name>
    <dbReference type="NCBI Taxonomy" id="264251"/>
    <lineage>
        <taxon>Bacteria</taxon>
        <taxon>Bacillati</taxon>
        <taxon>Actinomycetota</taxon>
        <taxon>Actinomycetes</taxon>
        <taxon>Micrococcales</taxon>
        <taxon>Promicromonosporaceae</taxon>
        <taxon>Cellulosimicrobium</taxon>
    </lineage>
</organism>
<accession>A0A4Y8R2I2</accession>
<comment type="caution">
    <text evidence="1">The sequence shown here is derived from an EMBL/GenBank/DDBJ whole genome shotgun (WGS) entry which is preliminary data.</text>
</comment>
<dbReference type="GeneID" id="95685264"/>
<reference evidence="1 2" key="1">
    <citation type="submission" date="2019-03" db="EMBL/GenBank/DDBJ databases">
        <title>Cellulosimicrobium funkei JCM14302 Assembly.</title>
        <authorList>
            <person name="Dou T."/>
        </authorList>
    </citation>
    <scope>NUCLEOTIDE SEQUENCE [LARGE SCALE GENOMIC DNA]</scope>
    <source>
        <strain evidence="1 2">JCM 14302</strain>
    </source>
</reference>
<keyword evidence="2" id="KW-1185">Reference proteome</keyword>
<evidence type="ECO:0000313" key="1">
    <source>
        <dbReference type="EMBL" id="TFF10545.1"/>
    </source>
</evidence>
<dbReference type="EMBL" id="SOZH01000006">
    <property type="protein sequence ID" value="TFF10545.1"/>
    <property type="molecule type" value="Genomic_DNA"/>
</dbReference>
<dbReference type="RefSeq" id="WP_061269444.1">
    <property type="nucleotide sequence ID" value="NZ_SOZH01000006.1"/>
</dbReference>
<gene>
    <name evidence="1" type="ORF">E1O70_12260</name>
</gene>
<evidence type="ECO:0000313" key="2">
    <source>
        <dbReference type="Proteomes" id="UP000298003"/>
    </source>
</evidence>